<dbReference type="Proteomes" id="UP001595456">
    <property type="component" value="Unassembled WGS sequence"/>
</dbReference>
<name>A0ABV7E7E7_9SPHN</name>
<keyword evidence="1" id="KW-0812">Transmembrane</keyword>
<gene>
    <name evidence="2" type="ORF">ACFODU_12550</name>
</gene>
<keyword evidence="3" id="KW-1185">Reference proteome</keyword>
<keyword evidence="1" id="KW-1133">Transmembrane helix</keyword>
<dbReference type="EMBL" id="JBHRST010000020">
    <property type="protein sequence ID" value="MFC3098618.1"/>
    <property type="molecule type" value="Genomic_DNA"/>
</dbReference>
<keyword evidence="1" id="KW-0472">Membrane</keyword>
<proteinExistence type="predicted"/>
<dbReference type="RefSeq" id="WP_336926354.1">
    <property type="nucleotide sequence ID" value="NZ_JBANRO010000007.1"/>
</dbReference>
<organism evidence="2 3">
    <name type="scientific">Alteraurantiacibacter palmitatis</name>
    <dbReference type="NCBI Taxonomy" id="2054628"/>
    <lineage>
        <taxon>Bacteria</taxon>
        <taxon>Pseudomonadati</taxon>
        <taxon>Pseudomonadota</taxon>
        <taxon>Alphaproteobacteria</taxon>
        <taxon>Sphingomonadales</taxon>
        <taxon>Erythrobacteraceae</taxon>
        <taxon>Alteraurantiacibacter</taxon>
    </lineage>
</organism>
<evidence type="ECO:0000256" key="1">
    <source>
        <dbReference type="SAM" id="Phobius"/>
    </source>
</evidence>
<comment type="caution">
    <text evidence="2">The sequence shown here is derived from an EMBL/GenBank/DDBJ whole genome shotgun (WGS) entry which is preliminary data.</text>
</comment>
<evidence type="ECO:0000313" key="3">
    <source>
        <dbReference type="Proteomes" id="UP001595456"/>
    </source>
</evidence>
<accession>A0ABV7E7E7</accession>
<feature type="transmembrane region" description="Helical" evidence="1">
    <location>
        <begin position="12"/>
        <end position="34"/>
    </location>
</feature>
<reference evidence="3" key="1">
    <citation type="journal article" date="2019" name="Int. J. Syst. Evol. Microbiol.">
        <title>The Global Catalogue of Microorganisms (GCM) 10K type strain sequencing project: providing services to taxonomists for standard genome sequencing and annotation.</title>
        <authorList>
            <consortium name="The Broad Institute Genomics Platform"/>
            <consortium name="The Broad Institute Genome Sequencing Center for Infectious Disease"/>
            <person name="Wu L."/>
            <person name="Ma J."/>
        </authorList>
    </citation>
    <scope>NUCLEOTIDE SEQUENCE [LARGE SCALE GENOMIC DNA]</scope>
    <source>
        <strain evidence="3">KCTC 52607</strain>
    </source>
</reference>
<evidence type="ECO:0000313" key="2">
    <source>
        <dbReference type="EMBL" id="MFC3098618.1"/>
    </source>
</evidence>
<protein>
    <submittedName>
        <fullName evidence="2">Uncharacterized protein</fullName>
    </submittedName>
</protein>
<sequence>MTPQARLRRIGWFALMAVCTALYGVLHFQVWSVASEVKKAERRIVMLEQGNQLRETEFLTRSSQVQLAAWNRVDFGYSAPRSDQFIDGERQLAQFASARGSDLPEPIRLAGFNADEEAEPFPQLVSPITGKPVDVALIDPAAEDDGGRVILSAASGAGGEPVRVPLSSRSATGAVVRIALGGGRP</sequence>